<dbReference type="InterPro" id="IPR027417">
    <property type="entry name" value="P-loop_NTPase"/>
</dbReference>
<name>A0ABP2MQZ2_9FIRM</name>
<keyword evidence="3" id="KW-0067">ATP-binding</keyword>
<keyword evidence="2" id="KW-0547">Nucleotide-binding</keyword>
<accession>A0ABP2MQZ2</accession>
<dbReference type="InterPro" id="IPR017871">
    <property type="entry name" value="ABC_transporter-like_CS"/>
</dbReference>
<dbReference type="EMBL" id="ADGH01000004">
    <property type="protein sequence ID" value="EHG25290.1"/>
    <property type="molecule type" value="Genomic_DNA"/>
</dbReference>
<dbReference type="RefSeq" id="WP_006694305.1">
    <property type="nucleotide sequence ID" value="NZ_JH376858.1"/>
</dbReference>
<dbReference type="GeneID" id="32476015"/>
<dbReference type="SMART" id="SM00382">
    <property type="entry name" value="AAA"/>
    <property type="match status" value="1"/>
</dbReference>
<dbReference type="Gene3D" id="3.40.50.300">
    <property type="entry name" value="P-loop containing nucleotide triphosphate hydrolases"/>
    <property type="match status" value="1"/>
</dbReference>
<keyword evidence="1" id="KW-0813">Transport</keyword>
<dbReference type="PANTHER" id="PTHR43776">
    <property type="entry name" value="TRANSPORT ATP-BINDING PROTEIN"/>
    <property type="match status" value="1"/>
</dbReference>
<comment type="caution">
    <text evidence="5">The sequence shown here is derived from an EMBL/GenBank/DDBJ whole genome shotgun (WGS) entry which is preliminary data.</text>
</comment>
<organism evidence="5 6">
    <name type="scientific">Selenomonas noxia F0398</name>
    <dbReference type="NCBI Taxonomy" id="702437"/>
    <lineage>
        <taxon>Bacteria</taxon>
        <taxon>Bacillati</taxon>
        <taxon>Bacillota</taxon>
        <taxon>Negativicutes</taxon>
        <taxon>Selenomonadales</taxon>
        <taxon>Selenomonadaceae</taxon>
        <taxon>Selenomonas</taxon>
    </lineage>
</organism>
<evidence type="ECO:0000259" key="4">
    <source>
        <dbReference type="PROSITE" id="PS50893"/>
    </source>
</evidence>
<dbReference type="Pfam" id="PF00005">
    <property type="entry name" value="ABC_tran"/>
    <property type="match status" value="1"/>
</dbReference>
<dbReference type="Proteomes" id="UP000003175">
    <property type="component" value="Unassembled WGS sequence"/>
</dbReference>
<evidence type="ECO:0000313" key="6">
    <source>
        <dbReference type="Proteomes" id="UP000003175"/>
    </source>
</evidence>
<evidence type="ECO:0000256" key="2">
    <source>
        <dbReference type="ARBA" id="ARBA00022741"/>
    </source>
</evidence>
<gene>
    <name evidence="5" type="ORF">HMPREF9432_00670</name>
</gene>
<dbReference type="SUPFAM" id="SSF52540">
    <property type="entry name" value="P-loop containing nucleoside triphosphate hydrolases"/>
    <property type="match status" value="1"/>
</dbReference>
<reference evidence="5 6" key="1">
    <citation type="submission" date="2011-08" db="EMBL/GenBank/DDBJ databases">
        <title>The Genome Sequence of Selenomonas noxia F0398.</title>
        <authorList>
            <consortium name="The Broad Institute Genome Sequencing Platform"/>
            <person name="Earl A."/>
            <person name="Ward D."/>
            <person name="Feldgarden M."/>
            <person name="Gevers D."/>
            <person name="Izard J."/>
            <person name="Ganesan A."/>
            <person name="Blanton J.M."/>
            <person name="Baranova O.V."/>
            <person name="Tanner A.C."/>
            <person name="Dewhirst F.E."/>
            <person name="Young S.K."/>
            <person name="Zeng Q."/>
            <person name="Gargeya S."/>
            <person name="Fitzgerald M."/>
            <person name="Haas B."/>
            <person name="Abouelleil A."/>
            <person name="Alvarado L."/>
            <person name="Arachchi H.M."/>
            <person name="Berlin A."/>
            <person name="Brown A."/>
            <person name="Chapman S.B."/>
            <person name="Chen Z."/>
            <person name="Dunbar C."/>
            <person name="Freedman E."/>
            <person name="Gearin G."/>
            <person name="Gellesch M."/>
            <person name="Goldberg J."/>
            <person name="Griggs A."/>
            <person name="Gujja S."/>
            <person name="Heiman D."/>
            <person name="Howarth C."/>
            <person name="Larson L."/>
            <person name="Lui A."/>
            <person name="MacDonald P.J.P."/>
            <person name="Montmayeur A."/>
            <person name="Murphy C."/>
            <person name="Neiman D."/>
            <person name="Pearson M."/>
            <person name="Priest M."/>
            <person name="Roberts A."/>
            <person name="Saif S."/>
            <person name="Shea T."/>
            <person name="Shenoy N."/>
            <person name="Sisk P."/>
            <person name="Stolte C."/>
            <person name="Sykes S."/>
            <person name="Wortman J."/>
            <person name="Nusbaum C."/>
            <person name="Birren B."/>
        </authorList>
    </citation>
    <scope>NUCLEOTIDE SEQUENCE [LARGE SCALE GENOMIC DNA]</scope>
    <source>
        <strain evidence="5 6">F0398</strain>
    </source>
</reference>
<proteinExistence type="predicted"/>
<feature type="domain" description="ABC transporter" evidence="4">
    <location>
        <begin position="10"/>
        <end position="253"/>
    </location>
</feature>
<sequence>MTASARETILRIEHLTKRFPLEGGKVLTACDDVTFPVYRGDILGIVGESGCGKSTLVRTLMQLHPPSEGQIFFKDQEITGLKGEDARNMRRNIQMVFQDPTTSFNPKMKIKDIICEPLRNFGLLEGSARDKAAELLRLVDLPEEFAERYPANMSGGQRQRVGIARALALEPEILVCDEATSALDVSVQETIVELLVRIQRERNLTILFICHDLALVSRLCTRVVVMYFGKVVEELDGKDLAQAKHPYTQKLLKSVFTLLPKGKAPRIEVPEMEMPDQVTNAG</sequence>
<evidence type="ECO:0000313" key="5">
    <source>
        <dbReference type="EMBL" id="EHG25290.1"/>
    </source>
</evidence>
<dbReference type="PANTHER" id="PTHR43776:SF8">
    <property type="entry name" value="ABC TRANSPORTER, ATP-BINDING PROTEIN"/>
    <property type="match status" value="1"/>
</dbReference>
<dbReference type="CDD" id="cd03257">
    <property type="entry name" value="ABC_NikE_OppD_transporters"/>
    <property type="match status" value="1"/>
</dbReference>
<dbReference type="PROSITE" id="PS50893">
    <property type="entry name" value="ABC_TRANSPORTER_2"/>
    <property type="match status" value="1"/>
</dbReference>
<evidence type="ECO:0000256" key="3">
    <source>
        <dbReference type="ARBA" id="ARBA00022840"/>
    </source>
</evidence>
<evidence type="ECO:0000256" key="1">
    <source>
        <dbReference type="ARBA" id="ARBA00022448"/>
    </source>
</evidence>
<protein>
    <recommendedName>
        <fullName evidence="4">ABC transporter domain-containing protein</fullName>
    </recommendedName>
</protein>
<dbReference type="PROSITE" id="PS00211">
    <property type="entry name" value="ABC_TRANSPORTER_1"/>
    <property type="match status" value="1"/>
</dbReference>
<keyword evidence="6" id="KW-1185">Reference proteome</keyword>
<dbReference type="InterPro" id="IPR003439">
    <property type="entry name" value="ABC_transporter-like_ATP-bd"/>
</dbReference>
<dbReference type="InterPro" id="IPR003593">
    <property type="entry name" value="AAA+_ATPase"/>
</dbReference>
<dbReference type="InterPro" id="IPR050319">
    <property type="entry name" value="ABC_transp_ATP-bind"/>
</dbReference>